<gene>
    <name evidence="1" type="ORF">BA171_08070</name>
</gene>
<name>A0A249DZF9_9ENTR</name>
<organism evidence="1 2">
    <name type="scientific">Candidatus Hamiltonella defensa</name>
    <name type="common">Bemisia tabaci</name>
    <dbReference type="NCBI Taxonomy" id="672795"/>
    <lineage>
        <taxon>Bacteria</taxon>
        <taxon>Pseudomonadati</taxon>
        <taxon>Pseudomonadota</taxon>
        <taxon>Gammaproteobacteria</taxon>
        <taxon>Enterobacterales</taxon>
        <taxon>Enterobacteriaceae</taxon>
        <taxon>aphid secondary symbionts</taxon>
        <taxon>Candidatus Williamhamiltonella</taxon>
    </lineage>
</organism>
<reference evidence="1 2" key="2">
    <citation type="submission" date="2017-09" db="EMBL/GenBank/DDBJ databases">
        <title>The genome of whitefly Bemisia tabaci, a global crop pest, provides novel insights into virus transmission, host adaptation and insecticide resistance.</title>
        <authorList>
            <person name="Kaur N."/>
            <person name="Kliot A."/>
            <person name="Pinheiro P.V."/>
            <person name="Luan J."/>
            <person name="Zheng Y."/>
            <person name="Liu W."/>
            <person name="Sun H."/>
            <person name="Yang X."/>
            <person name="Xu Y."/>
            <person name="Luo Y."/>
            <person name="Kruse A."/>
            <person name="Fisher T.W."/>
            <person name="Nelson D.R."/>
            <person name="Elimelech M."/>
            <person name="MacCoss M."/>
            <person name="Johnson R."/>
            <person name="Cohen E."/>
            <person name="Hunter W.B."/>
            <person name="Brown J.K."/>
            <person name="Jander G."/>
            <person name="Cilia M."/>
            <person name="Douglas A.E."/>
            <person name="Ghanim M."/>
            <person name="Simmons A.M."/>
            <person name="Wintermantel W.M."/>
            <person name="Ling K.-S."/>
            <person name="Fei Z."/>
        </authorList>
    </citation>
    <scope>NUCLEOTIDE SEQUENCE [LARGE SCALE GENOMIC DNA]</scope>
    <source>
        <strain evidence="1 2">MEAM1</strain>
    </source>
</reference>
<dbReference type="AlphaFoldDB" id="A0A249DZF9"/>
<protein>
    <submittedName>
        <fullName evidence="1">Uncharacterized protein</fullName>
    </submittedName>
</protein>
<accession>A0A249DZF9</accession>
<evidence type="ECO:0000313" key="2">
    <source>
        <dbReference type="Proteomes" id="UP000216438"/>
    </source>
</evidence>
<proteinExistence type="predicted"/>
<sequence length="69" mass="8098">MLFFEFIYLKAQREVVLIFEEPIEKKGKEEEKLFAAKEIARTLLQEGIFLKDVEEATGLSQEDARQLLH</sequence>
<reference evidence="2" key="1">
    <citation type="submission" date="2016-06" db="EMBL/GenBank/DDBJ databases">
        <authorList>
            <person name="Chen W."/>
            <person name="Hasegawa D.K."/>
        </authorList>
    </citation>
    <scope>NUCLEOTIDE SEQUENCE [LARGE SCALE GENOMIC DNA]</scope>
    <source>
        <strain evidence="2">MEAM1</strain>
    </source>
</reference>
<dbReference type="Proteomes" id="UP000216438">
    <property type="component" value="Chromosome"/>
</dbReference>
<dbReference type="EMBL" id="CP016303">
    <property type="protein sequence ID" value="ASX26936.1"/>
    <property type="molecule type" value="Genomic_DNA"/>
</dbReference>
<evidence type="ECO:0000313" key="1">
    <source>
        <dbReference type="EMBL" id="ASX26936.1"/>
    </source>
</evidence>
<dbReference type="RefSeq" id="WP_016857786.1">
    <property type="nucleotide sequence ID" value="NZ_CP016303.1"/>
</dbReference>